<reference evidence="2 3" key="1">
    <citation type="journal article" date="2015" name="Genome Announc.">
        <title>Expanding the biotechnology potential of lactobacilli through comparative genomics of 213 strains and associated genera.</title>
        <authorList>
            <person name="Sun Z."/>
            <person name="Harris H.M."/>
            <person name="McCann A."/>
            <person name="Guo C."/>
            <person name="Argimon S."/>
            <person name="Zhang W."/>
            <person name="Yang X."/>
            <person name="Jeffery I.B."/>
            <person name="Cooney J.C."/>
            <person name="Kagawa T.F."/>
            <person name="Liu W."/>
            <person name="Song Y."/>
            <person name="Salvetti E."/>
            <person name="Wrobel A."/>
            <person name="Rasinkangas P."/>
            <person name="Parkhill J."/>
            <person name="Rea M.C."/>
            <person name="O'Sullivan O."/>
            <person name="Ritari J."/>
            <person name="Douillard F.P."/>
            <person name="Paul Ross R."/>
            <person name="Yang R."/>
            <person name="Briner A.E."/>
            <person name="Felis G.E."/>
            <person name="de Vos W.M."/>
            <person name="Barrangou R."/>
            <person name="Klaenhammer T.R."/>
            <person name="Caufield P.W."/>
            <person name="Cui Y."/>
            <person name="Zhang H."/>
            <person name="O'Toole P.W."/>
        </authorList>
    </citation>
    <scope>NUCLEOTIDE SEQUENCE [LARGE SCALE GENOMIC DNA]</scope>
    <source>
        <strain evidence="2 3">DSM 20534</strain>
    </source>
</reference>
<dbReference type="GO" id="GO:0005886">
    <property type="term" value="C:plasma membrane"/>
    <property type="evidence" value="ECO:0007669"/>
    <property type="project" value="UniProtKB-SubCell"/>
</dbReference>
<name>A0A0R1H1K7_9LACO</name>
<evidence type="ECO:0000313" key="2">
    <source>
        <dbReference type="EMBL" id="KRK37604.1"/>
    </source>
</evidence>
<protein>
    <recommendedName>
        <fullName evidence="4">ABC transporter permease</fullName>
    </recommendedName>
</protein>
<keyword evidence="1" id="KW-0812">Transmembrane</keyword>
<evidence type="ECO:0000256" key="1">
    <source>
        <dbReference type="SAM" id="Phobius"/>
    </source>
</evidence>
<dbReference type="AlphaFoldDB" id="A0A0R1H1K7"/>
<keyword evidence="1" id="KW-0472">Membrane</keyword>
<keyword evidence="1" id="KW-1133">Transmembrane helix</keyword>
<feature type="transmembrane region" description="Helical" evidence="1">
    <location>
        <begin position="241"/>
        <end position="263"/>
    </location>
</feature>
<dbReference type="PATRIC" id="fig|1423722.3.peg.1241"/>
<comment type="caution">
    <text evidence="2">The sequence shown here is derived from an EMBL/GenBank/DDBJ whole genome shotgun (WGS) entry which is preliminary data.</text>
</comment>
<keyword evidence="3" id="KW-1185">Reference proteome</keyword>
<dbReference type="RefSeq" id="WP_056945746.1">
    <property type="nucleotide sequence ID" value="NZ_AZCV01000004.1"/>
</dbReference>
<sequence length="271" mass="30192">MANLYKNELRKLVAKKSSWIMLLVALLFETLILVAQVVTDKSLTTGKLLMAGGPSIGGTFVLIFSIVMTAIIVTEEFQRNTVKLLLTRPYTRSQVLFAKFLSAMTYLLVSYFAVYLYGIIFVVIAGGGWNDLADTVRAVNASPIQYAFRGMAAQLFVAIFYLLVTFLLAAGMRSQALSITFSIGLYFLLQNIGTMLSLLIAYTKMFWLKWNPMTLILVSQDSILNIGLTKINGFNGLNTPLWAAMLALIAYMVIIYLLADLIFRKRDISLS</sequence>
<evidence type="ECO:0000313" key="3">
    <source>
        <dbReference type="Proteomes" id="UP000050909"/>
    </source>
</evidence>
<feature type="transmembrane region" description="Helical" evidence="1">
    <location>
        <begin position="183"/>
        <end position="203"/>
    </location>
</feature>
<feature type="transmembrane region" description="Helical" evidence="1">
    <location>
        <begin position="146"/>
        <end position="171"/>
    </location>
</feature>
<dbReference type="Proteomes" id="UP000050909">
    <property type="component" value="Unassembled WGS sequence"/>
</dbReference>
<feature type="transmembrane region" description="Helical" evidence="1">
    <location>
        <begin position="51"/>
        <end position="74"/>
    </location>
</feature>
<dbReference type="EMBL" id="AZCV01000004">
    <property type="protein sequence ID" value="KRK37604.1"/>
    <property type="molecule type" value="Genomic_DNA"/>
</dbReference>
<evidence type="ECO:0008006" key="4">
    <source>
        <dbReference type="Google" id="ProtNLM"/>
    </source>
</evidence>
<feature type="transmembrane region" description="Helical" evidence="1">
    <location>
        <begin position="20"/>
        <end position="39"/>
    </location>
</feature>
<organism evidence="2 3">
    <name type="scientific">Amylolactobacillus amylotrophicus DSM 20534</name>
    <dbReference type="NCBI Taxonomy" id="1423722"/>
    <lineage>
        <taxon>Bacteria</taxon>
        <taxon>Bacillati</taxon>
        <taxon>Bacillota</taxon>
        <taxon>Bacilli</taxon>
        <taxon>Lactobacillales</taxon>
        <taxon>Lactobacillaceae</taxon>
        <taxon>Amylolactobacillus</taxon>
    </lineage>
</organism>
<dbReference type="PANTHER" id="PTHR37305:SF1">
    <property type="entry name" value="MEMBRANE PROTEIN"/>
    <property type="match status" value="1"/>
</dbReference>
<feature type="transmembrane region" description="Helical" evidence="1">
    <location>
        <begin position="95"/>
        <end position="126"/>
    </location>
</feature>
<gene>
    <name evidence="2" type="ORF">FC62_GL001217</name>
</gene>
<dbReference type="PANTHER" id="PTHR37305">
    <property type="entry name" value="INTEGRAL MEMBRANE PROTEIN-RELATED"/>
    <property type="match status" value="1"/>
</dbReference>
<proteinExistence type="predicted"/>
<accession>A0A0R1H1K7</accession>
<dbReference type="GO" id="GO:0140359">
    <property type="term" value="F:ABC-type transporter activity"/>
    <property type="evidence" value="ECO:0007669"/>
    <property type="project" value="InterPro"/>
</dbReference>
<dbReference type="Pfam" id="PF12679">
    <property type="entry name" value="ABC2_membrane_2"/>
    <property type="match status" value="1"/>
</dbReference>